<dbReference type="GO" id="GO:0005576">
    <property type="term" value="C:extracellular region"/>
    <property type="evidence" value="ECO:0007669"/>
    <property type="project" value="UniProtKB-SubCell"/>
</dbReference>
<evidence type="ECO:0000256" key="3">
    <source>
        <dbReference type="SAM" id="SignalP"/>
    </source>
</evidence>
<evidence type="ECO:0000256" key="2">
    <source>
        <dbReference type="ARBA" id="ARBA00022525"/>
    </source>
</evidence>
<proteinExistence type="predicted"/>
<dbReference type="InParanoid" id="A0A1W4WJK6"/>
<sequence length="106" mass="11871">MNKILLLFFHFSILWYCCRSSVMFALSDNSIPGSCYLKNKNLTIPEGKSITNINGKCNMVTCNYPMVDIAMCGVVIKIIDGEECRLAEDLSKPYPDCCISDKCAKN</sequence>
<evidence type="ECO:0000313" key="5">
    <source>
        <dbReference type="Proteomes" id="UP000192223"/>
    </source>
</evidence>
<dbReference type="RefSeq" id="XP_018324121.1">
    <property type="nucleotide sequence ID" value="XM_018468619.2"/>
</dbReference>
<dbReference type="AlphaFoldDB" id="A0A1W4WJK6"/>
<dbReference type="SMART" id="SM01318">
    <property type="entry name" value="SVWC"/>
    <property type="match status" value="1"/>
</dbReference>
<accession>A0A1W4WJK6</accession>
<evidence type="ECO:0000256" key="1">
    <source>
        <dbReference type="ARBA" id="ARBA00004613"/>
    </source>
</evidence>
<dbReference type="InterPro" id="IPR029277">
    <property type="entry name" value="SVWC_dom"/>
</dbReference>
<dbReference type="OrthoDB" id="6761907at2759"/>
<feature type="signal peptide" evidence="3">
    <location>
        <begin position="1"/>
        <end position="20"/>
    </location>
</feature>
<dbReference type="Pfam" id="PF15430">
    <property type="entry name" value="SVWC"/>
    <property type="match status" value="1"/>
</dbReference>
<dbReference type="FunCoup" id="A0A1W4WJK6">
    <property type="interactions" value="45"/>
</dbReference>
<dbReference type="GeneID" id="108736261"/>
<comment type="subcellular location">
    <subcellularLocation>
        <location evidence="1">Secreted</location>
    </subcellularLocation>
</comment>
<keyword evidence="3" id="KW-0732">Signal</keyword>
<keyword evidence="5" id="KW-1185">Reference proteome</keyword>
<organism evidence="5 6">
    <name type="scientific">Agrilus planipennis</name>
    <name type="common">Emerald ash borer</name>
    <name type="synonym">Agrilus marcopoli</name>
    <dbReference type="NCBI Taxonomy" id="224129"/>
    <lineage>
        <taxon>Eukaryota</taxon>
        <taxon>Metazoa</taxon>
        <taxon>Ecdysozoa</taxon>
        <taxon>Arthropoda</taxon>
        <taxon>Hexapoda</taxon>
        <taxon>Insecta</taxon>
        <taxon>Pterygota</taxon>
        <taxon>Neoptera</taxon>
        <taxon>Endopterygota</taxon>
        <taxon>Coleoptera</taxon>
        <taxon>Polyphaga</taxon>
        <taxon>Elateriformia</taxon>
        <taxon>Buprestoidea</taxon>
        <taxon>Buprestidae</taxon>
        <taxon>Agrilinae</taxon>
        <taxon>Agrilus</taxon>
    </lineage>
</organism>
<dbReference type="Proteomes" id="UP000192223">
    <property type="component" value="Unplaced"/>
</dbReference>
<dbReference type="KEGG" id="apln:108736261"/>
<evidence type="ECO:0000259" key="4">
    <source>
        <dbReference type="SMART" id="SM01318"/>
    </source>
</evidence>
<name>A0A1W4WJK6_AGRPL</name>
<keyword evidence="2" id="KW-0964">Secreted</keyword>
<gene>
    <name evidence="6" type="primary">LOC108736261</name>
</gene>
<reference evidence="6" key="1">
    <citation type="submission" date="2025-08" db="UniProtKB">
        <authorList>
            <consortium name="RefSeq"/>
        </authorList>
    </citation>
    <scope>IDENTIFICATION</scope>
    <source>
        <tissue evidence="6">Entire body</tissue>
    </source>
</reference>
<feature type="chain" id="PRO_5010744628" evidence="3">
    <location>
        <begin position="21"/>
        <end position="106"/>
    </location>
</feature>
<protein>
    <submittedName>
        <fullName evidence="6">Uncharacterized protein LOC108736261</fullName>
    </submittedName>
</protein>
<evidence type="ECO:0000313" key="6">
    <source>
        <dbReference type="RefSeq" id="XP_018324121.1"/>
    </source>
</evidence>
<feature type="domain" description="Single" evidence="4">
    <location>
        <begin position="35"/>
        <end position="103"/>
    </location>
</feature>